<organism evidence="1 2">
    <name type="scientific">Maudiozyma humilis</name>
    <name type="common">Sour dough yeast</name>
    <name type="synonym">Kazachstania humilis</name>
    <dbReference type="NCBI Taxonomy" id="51915"/>
    <lineage>
        <taxon>Eukaryota</taxon>
        <taxon>Fungi</taxon>
        <taxon>Dikarya</taxon>
        <taxon>Ascomycota</taxon>
        <taxon>Saccharomycotina</taxon>
        <taxon>Saccharomycetes</taxon>
        <taxon>Saccharomycetales</taxon>
        <taxon>Saccharomycetaceae</taxon>
        <taxon>Maudiozyma</taxon>
    </lineage>
</organism>
<sequence>MSGAVSKSALIKSQSLFLRLGIHPPQVQRLTHTAYSRYVFNSINAFADVMYCRPSFAAGTLIQTRTAYLDVVLSSTEDVSRLSSVMAGLVGIDMAMVGLSKPLETKTEILRTLHNYLGNSPAGSTGTRDPQDTIEVNGIYVSRAQGEMIHTAQGESLANTKRNFEMCGWNELNDQSADIPRNIIRQKDYSSGRLLNPDVIGISTTYFNNVNNIPAGMRHWLYGLNILDKNGTRIDHALSKEDKHALDIMLHGFKGF</sequence>
<dbReference type="Proteomes" id="UP001377567">
    <property type="component" value="Unassembled WGS sequence"/>
</dbReference>
<dbReference type="EMBL" id="BTGD01000003">
    <property type="protein sequence ID" value="GMM55037.1"/>
    <property type="molecule type" value="Genomic_DNA"/>
</dbReference>
<dbReference type="AlphaFoldDB" id="A0AAV5RUP6"/>
<gene>
    <name evidence="1" type="ORF">DAKH74_016530</name>
</gene>
<proteinExistence type="predicted"/>
<evidence type="ECO:0000313" key="2">
    <source>
        <dbReference type="Proteomes" id="UP001377567"/>
    </source>
</evidence>
<keyword evidence="2" id="KW-1185">Reference proteome</keyword>
<name>A0AAV5RUP6_MAUHU</name>
<comment type="caution">
    <text evidence="1">The sequence shown here is derived from an EMBL/GenBank/DDBJ whole genome shotgun (WGS) entry which is preliminary data.</text>
</comment>
<reference evidence="1 2" key="1">
    <citation type="journal article" date="2023" name="Elife">
        <title>Identification of key yeast species and microbe-microbe interactions impacting larval growth of Drosophila in the wild.</title>
        <authorList>
            <person name="Mure A."/>
            <person name="Sugiura Y."/>
            <person name="Maeda R."/>
            <person name="Honda K."/>
            <person name="Sakurai N."/>
            <person name="Takahashi Y."/>
            <person name="Watada M."/>
            <person name="Katoh T."/>
            <person name="Gotoh A."/>
            <person name="Gotoh Y."/>
            <person name="Taniguchi I."/>
            <person name="Nakamura K."/>
            <person name="Hayashi T."/>
            <person name="Katayama T."/>
            <person name="Uemura T."/>
            <person name="Hattori Y."/>
        </authorList>
    </citation>
    <scope>NUCLEOTIDE SEQUENCE [LARGE SCALE GENOMIC DNA]</scope>
    <source>
        <strain evidence="1 2">KH-74</strain>
    </source>
</reference>
<evidence type="ECO:0000313" key="1">
    <source>
        <dbReference type="EMBL" id="GMM55037.1"/>
    </source>
</evidence>
<accession>A0AAV5RUP6</accession>
<protein>
    <submittedName>
        <fullName evidence="1">Mss18 protein</fullName>
    </submittedName>
</protein>